<dbReference type="InterPro" id="IPR036866">
    <property type="entry name" value="RibonucZ/Hydroxyglut_hydro"/>
</dbReference>
<reference evidence="1" key="1">
    <citation type="submission" date="2020-11" db="EMBL/GenBank/DDBJ databases">
        <authorList>
            <consortium name="DOE Joint Genome Institute"/>
            <person name="Ahrendt S."/>
            <person name="Riley R."/>
            <person name="Andreopoulos W."/>
            <person name="Labutti K."/>
            <person name="Pangilinan J."/>
            <person name="Ruiz-Duenas F.J."/>
            <person name="Barrasa J.M."/>
            <person name="Sanchez-Garcia M."/>
            <person name="Camarero S."/>
            <person name="Miyauchi S."/>
            <person name="Serrano A."/>
            <person name="Linde D."/>
            <person name="Babiker R."/>
            <person name="Drula E."/>
            <person name="Ayuso-Fernandez I."/>
            <person name="Pacheco R."/>
            <person name="Padilla G."/>
            <person name="Ferreira P."/>
            <person name="Barriuso J."/>
            <person name="Kellner H."/>
            <person name="Castanera R."/>
            <person name="Alfaro M."/>
            <person name="Ramirez L."/>
            <person name="Pisabarro A.G."/>
            <person name="Kuo A."/>
            <person name="Tritt A."/>
            <person name="Lipzen A."/>
            <person name="He G."/>
            <person name="Yan M."/>
            <person name="Ng V."/>
            <person name="Cullen D."/>
            <person name="Martin F."/>
            <person name="Rosso M.-N."/>
            <person name="Henrissat B."/>
            <person name="Hibbett D."/>
            <person name="Martinez A.T."/>
            <person name="Grigoriev I.V."/>
        </authorList>
    </citation>
    <scope>NUCLEOTIDE SEQUENCE</scope>
    <source>
        <strain evidence="1">MF-IS2</strain>
    </source>
</reference>
<dbReference type="SUPFAM" id="SSF56281">
    <property type="entry name" value="Metallo-hydrolase/oxidoreductase"/>
    <property type="match status" value="1"/>
</dbReference>
<dbReference type="Gene3D" id="3.60.15.10">
    <property type="entry name" value="Ribonuclease Z/Hydroxyacylglutathione hydrolase-like"/>
    <property type="match status" value="1"/>
</dbReference>
<dbReference type="EMBL" id="MU151067">
    <property type="protein sequence ID" value="KAF9452864.1"/>
    <property type="molecule type" value="Genomic_DNA"/>
</dbReference>
<proteinExistence type="predicted"/>
<dbReference type="Proteomes" id="UP000807342">
    <property type="component" value="Unassembled WGS sequence"/>
</dbReference>
<gene>
    <name evidence="1" type="ORF">P691DRAFT_150380</name>
</gene>
<dbReference type="OrthoDB" id="258495at2759"/>
<dbReference type="GO" id="GO:0047555">
    <property type="term" value="F:3',5'-cyclic-GMP phosphodiesterase activity"/>
    <property type="evidence" value="ECO:0007669"/>
    <property type="project" value="TreeGrafter"/>
</dbReference>
<name>A0A9P5XLV4_9AGAR</name>
<dbReference type="GO" id="GO:0004115">
    <property type="term" value="F:3',5'-cyclic-AMP phosphodiesterase activity"/>
    <property type="evidence" value="ECO:0007669"/>
    <property type="project" value="InterPro"/>
</dbReference>
<sequence>MTCVFDLLVVGSGGGPDETNLSAYLLKTVDAKWEDGIIALEAGSGQGALRQLLKHDSQLLDQSGTTPKEQTYSASEIYSFVRSYLVTHAHLDHINSLVLSAGSLRGPRKKIHATKQTLQDLETIFSDRLWPNLASWKESDEDYKFLYNVLDADGKYHPIHSSISVRSFPLSHGTYEDGSYTSSAFCIRHDPSSTEFLFFGDVEPDSVASTPRTIDIWRTAAPRVPETIKAVFIECSWPSGRSDDMLYGHLTPEHLVTELVVLAKEVVAYRKEKAPKVSVRPARKRQKINPIGGDELIDALKGLRVYVMHCKDDMTHDDDTLMRHLITKQVKELVKARKLGAIIECAEPGMRISI</sequence>
<accession>A0A9P5XLV4</accession>
<dbReference type="GO" id="GO:1902660">
    <property type="term" value="P:negative regulation of glucose mediated signaling pathway"/>
    <property type="evidence" value="ECO:0007669"/>
    <property type="project" value="TreeGrafter"/>
</dbReference>
<dbReference type="GO" id="GO:0006198">
    <property type="term" value="P:cAMP catabolic process"/>
    <property type="evidence" value="ECO:0007669"/>
    <property type="project" value="InterPro"/>
</dbReference>
<evidence type="ECO:0000313" key="2">
    <source>
        <dbReference type="Proteomes" id="UP000807342"/>
    </source>
</evidence>
<dbReference type="PANTHER" id="PTHR28283:SF1">
    <property type="entry name" value="3',5'-CYCLIC-NUCLEOTIDE PHOSPHODIESTERASE 1"/>
    <property type="match status" value="1"/>
</dbReference>
<dbReference type="Pfam" id="PF02112">
    <property type="entry name" value="PDEase_II"/>
    <property type="match status" value="1"/>
</dbReference>
<protein>
    <submittedName>
        <fullName evidence="1">Cyclic-AMP phosphodiesterase</fullName>
    </submittedName>
</protein>
<comment type="caution">
    <text evidence="1">The sequence shown here is derived from an EMBL/GenBank/DDBJ whole genome shotgun (WGS) entry which is preliminary data.</text>
</comment>
<evidence type="ECO:0000313" key="1">
    <source>
        <dbReference type="EMBL" id="KAF9452864.1"/>
    </source>
</evidence>
<dbReference type="CDD" id="cd07735">
    <property type="entry name" value="class_II_PDE_MBL-fold"/>
    <property type="match status" value="1"/>
</dbReference>
<organism evidence="1 2">
    <name type="scientific">Macrolepiota fuliginosa MF-IS2</name>
    <dbReference type="NCBI Taxonomy" id="1400762"/>
    <lineage>
        <taxon>Eukaryota</taxon>
        <taxon>Fungi</taxon>
        <taxon>Dikarya</taxon>
        <taxon>Basidiomycota</taxon>
        <taxon>Agaricomycotina</taxon>
        <taxon>Agaricomycetes</taxon>
        <taxon>Agaricomycetidae</taxon>
        <taxon>Agaricales</taxon>
        <taxon>Agaricineae</taxon>
        <taxon>Agaricaceae</taxon>
        <taxon>Macrolepiota</taxon>
    </lineage>
</organism>
<dbReference type="AlphaFoldDB" id="A0A9P5XLV4"/>
<dbReference type="PANTHER" id="PTHR28283">
    <property type="entry name" value="3',5'-CYCLIC-NUCLEOTIDE PHOSPHODIESTERASE 1"/>
    <property type="match status" value="1"/>
</dbReference>
<dbReference type="InterPro" id="IPR000396">
    <property type="entry name" value="Pdiesterase2"/>
</dbReference>
<dbReference type="PRINTS" id="PR00388">
    <property type="entry name" value="PDIESTERASE2"/>
</dbReference>
<keyword evidence="2" id="KW-1185">Reference proteome</keyword>